<evidence type="ECO:0000256" key="6">
    <source>
        <dbReference type="ARBA" id="ARBA00022723"/>
    </source>
</evidence>
<dbReference type="SMART" id="SM00840">
    <property type="entry name" value="DALR_2"/>
    <property type="match status" value="1"/>
</dbReference>
<dbReference type="Pfam" id="PF01406">
    <property type="entry name" value="tRNA-synt_1e"/>
    <property type="match status" value="1"/>
</dbReference>
<evidence type="ECO:0000256" key="10">
    <source>
        <dbReference type="ARBA" id="ARBA00022917"/>
    </source>
</evidence>
<dbReference type="NCBIfam" id="TIGR00435">
    <property type="entry name" value="cysS"/>
    <property type="match status" value="1"/>
</dbReference>
<dbReference type="GO" id="GO:0008270">
    <property type="term" value="F:zinc ion binding"/>
    <property type="evidence" value="ECO:0007669"/>
    <property type="project" value="UniProtKB-UniRule"/>
</dbReference>
<evidence type="ECO:0000256" key="12">
    <source>
        <dbReference type="ARBA" id="ARBA00047398"/>
    </source>
</evidence>
<dbReference type="InterPro" id="IPR024909">
    <property type="entry name" value="Cys-tRNA/MSH_ligase"/>
</dbReference>
<evidence type="ECO:0000256" key="9">
    <source>
        <dbReference type="ARBA" id="ARBA00022840"/>
    </source>
</evidence>
<feature type="domain" description="Cysteinyl-tRNA synthetase class Ia DALR" evidence="14">
    <location>
        <begin position="346"/>
        <end position="407"/>
    </location>
</feature>
<dbReference type="HAMAP" id="MF_00041">
    <property type="entry name" value="Cys_tRNA_synth"/>
    <property type="match status" value="1"/>
</dbReference>
<reference evidence="15" key="1">
    <citation type="submission" date="2020-10" db="EMBL/GenBank/DDBJ databases">
        <authorList>
            <person name="Gilroy R."/>
        </authorList>
    </citation>
    <scope>NUCLEOTIDE SEQUENCE</scope>
    <source>
        <strain evidence="15">11687</strain>
    </source>
</reference>
<dbReference type="AlphaFoldDB" id="A0A9D1MDQ9"/>
<feature type="short sequence motif" description="'HIGH' region" evidence="13">
    <location>
        <begin position="29"/>
        <end position="39"/>
    </location>
</feature>
<dbReference type="InterPro" id="IPR015273">
    <property type="entry name" value="Cys-tRNA-synt_Ia_DALR"/>
</dbReference>
<dbReference type="InterPro" id="IPR014729">
    <property type="entry name" value="Rossmann-like_a/b/a_fold"/>
</dbReference>
<dbReference type="GO" id="GO:0004817">
    <property type="term" value="F:cysteine-tRNA ligase activity"/>
    <property type="evidence" value="ECO:0007669"/>
    <property type="project" value="UniProtKB-UniRule"/>
</dbReference>
<comment type="subcellular location">
    <subcellularLocation>
        <location evidence="1 13">Cytoplasm</location>
    </subcellularLocation>
</comment>
<feature type="short sequence motif" description="'KMSKS' region" evidence="13">
    <location>
        <begin position="265"/>
        <end position="269"/>
    </location>
</feature>
<evidence type="ECO:0000256" key="7">
    <source>
        <dbReference type="ARBA" id="ARBA00022741"/>
    </source>
</evidence>
<keyword evidence="6 13" id="KW-0479">Metal-binding</keyword>
<evidence type="ECO:0000256" key="8">
    <source>
        <dbReference type="ARBA" id="ARBA00022833"/>
    </source>
</evidence>
<evidence type="ECO:0000256" key="11">
    <source>
        <dbReference type="ARBA" id="ARBA00023146"/>
    </source>
</evidence>
<comment type="caution">
    <text evidence="15">The sequence shown here is derived from an EMBL/GenBank/DDBJ whole genome shotgun (WGS) entry which is preliminary data.</text>
</comment>
<dbReference type="EMBL" id="DVMZ01000007">
    <property type="protein sequence ID" value="HIU58510.1"/>
    <property type="molecule type" value="Genomic_DNA"/>
</dbReference>
<gene>
    <name evidence="13" type="primary">cysS</name>
    <name evidence="15" type="ORF">IAC57_00265</name>
</gene>
<dbReference type="SUPFAM" id="SSF52374">
    <property type="entry name" value="Nucleotidylyl transferase"/>
    <property type="match status" value="1"/>
</dbReference>
<evidence type="ECO:0000256" key="2">
    <source>
        <dbReference type="ARBA" id="ARBA00005594"/>
    </source>
</evidence>
<comment type="cofactor">
    <cofactor evidence="13">
        <name>Zn(2+)</name>
        <dbReference type="ChEBI" id="CHEBI:29105"/>
    </cofactor>
    <text evidence="13">Binds 1 zinc ion per subunit.</text>
</comment>
<evidence type="ECO:0000256" key="13">
    <source>
        <dbReference type="HAMAP-Rule" id="MF_00041"/>
    </source>
</evidence>
<protein>
    <recommendedName>
        <fullName evidence="13">Cysteine--tRNA ligase</fullName>
        <ecNumber evidence="13">6.1.1.16</ecNumber>
    </recommendedName>
    <alternativeName>
        <fullName evidence="13">Cysteinyl-tRNA synthetase</fullName>
        <shortName evidence="13">CysRS</shortName>
    </alternativeName>
</protein>
<dbReference type="PANTHER" id="PTHR10890">
    <property type="entry name" value="CYSTEINYL-TRNA SYNTHETASE"/>
    <property type="match status" value="1"/>
</dbReference>
<evidence type="ECO:0000313" key="15">
    <source>
        <dbReference type="EMBL" id="HIU58510.1"/>
    </source>
</evidence>
<keyword evidence="9 13" id="KW-0067">ATP-binding</keyword>
<dbReference type="Pfam" id="PF09190">
    <property type="entry name" value="DALR_2"/>
    <property type="match status" value="1"/>
</dbReference>
<name>A0A9D1MDQ9_9FIRM</name>
<evidence type="ECO:0000256" key="5">
    <source>
        <dbReference type="ARBA" id="ARBA00022598"/>
    </source>
</evidence>
<evidence type="ECO:0000256" key="3">
    <source>
        <dbReference type="ARBA" id="ARBA00011245"/>
    </source>
</evidence>
<dbReference type="Pfam" id="PF23493">
    <property type="entry name" value="CysS_C"/>
    <property type="match status" value="1"/>
</dbReference>
<dbReference type="InterPro" id="IPR015803">
    <property type="entry name" value="Cys-tRNA-ligase"/>
</dbReference>
<dbReference type="GO" id="GO:0006423">
    <property type="term" value="P:cysteinyl-tRNA aminoacylation"/>
    <property type="evidence" value="ECO:0007669"/>
    <property type="project" value="UniProtKB-UniRule"/>
</dbReference>
<comment type="catalytic activity">
    <reaction evidence="12 13">
        <text>tRNA(Cys) + L-cysteine + ATP = L-cysteinyl-tRNA(Cys) + AMP + diphosphate</text>
        <dbReference type="Rhea" id="RHEA:17773"/>
        <dbReference type="Rhea" id="RHEA-COMP:9661"/>
        <dbReference type="Rhea" id="RHEA-COMP:9679"/>
        <dbReference type="ChEBI" id="CHEBI:30616"/>
        <dbReference type="ChEBI" id="CHEBI:33019"/>
        <dbReference type="ChEBI" id="CHEBI:35235"/>
        <dbReference type="ChEBI" id="CHEBI:78442"/>
        <dbReference type="ChEBI" id="CHEBI:78517"/>
        <dbReference type="ChEBI" id="CHEBI:456215"/>
        <dbReference type="EC" id="6.1.1.16"/>
    </reaction>
</comment>
<keyword evidence="5 13" id="KW-0436">Ligase</keyword>
<sequence>MKIYNSLTRRKEEFVPLEAGKVKMYACGITVSGEAHIGHGYQALIYDIMRKYLQKKGFAVTYARNYTDVDDKIIARSKETGIPADIYAEKMIGDIDKVMREFHVDDPDIWLKATENIGNIIDFVQKLIENGHAYATKKGDVYFDVDSYPAYGHLSNRTLEDALDGVRVDNDDEKKNAYDFALWKSAKPGEIFWDSPWGKGRPGWHIECSAMNRAAFGDQIDLHGGGRDLIFPHHENEIAQSESLTGKQFVKYWTHNGLIKVNGQKMSKSLGNSLLLSELLEKYSDEAIKFALLGTGYRNDINITDDLFPEAEKHLYDFYLTLAATESAGLTPSAEDKAYARKADKEFDEAMDDDFNTSLALGNLFGYFREIRKFLSEKDGRAAALAAQVRESYQLLGLFRKDAAEYVHWYETKDAAEIPEEVRAVAEERRAARARKDWAKSDELRARLAEMGYSVKDSKTGYELTKN</sequence>
<reference evidence="15" key="2">
    <citation type="journal article" date="2021" name="PeerJ">
        <title>Extensive microbial diversity within the chicken gut microbiome revealed by metagenomics and culture.</title>
        <authorList>
            <person name="Gilroy R."/>
            <person name="Ravi A."/>
            <person name="Getino M."/>
            <person name="Pursley I."/>
            <person name="Horton D.L."/>
            <person name="Alikhan N.F."/>
            <person name="Baker D."/>
            <person name="Gharbi K."/>
            <person name="Hall N."/>
            <person name="Watson M."/>
            <person name="Adriaenssens E.M."/>
            <person name="Foster-Nyarko E."/>
            <person name="Jarju S."/>
            <person name="Secka A."/>
            <person name="Antonio M."/>
            <person name="Oren A."/>
            <person name="Chaudhuri R.R."/>
            <person name="La Ragione R."/>
            <person name="Hildebrand F."/>
            <person name="Pallen M.J."/>
        </authorList>
    </citation>
    <scope>NUCLEOTIDE SEQUENCE</scope>
    <source>
        <strain evidence="15">11687</strain>
    </source>
</reference>
<keyword evidence="10 13" id="KW-0648">Protein biosynthesis</keyword>
<dbReference type="EC" id="6.1.1.16" evidence="13"/>
<feature type="binding site" evidence="13">
    <location>
        <position position="27"/>
    </location>
    <ligand>
        <name>Zn(2+)</name>
        <dbReference type="ChEBI" id="CHEBI:29105"/>
    </ligand>
</feature>
<dbReference type="PANTHER" id="PTHR10890:SF3">
    <property type="entry name" value="CYSTEINE--TRNA LIGASE, CYTOPLASMIC"/>
    <property type="match status" value="1"/>
</dbReference>
<accession>A0A9D1MDQ9</accession>
<proteinExistence type="inferred from homology"/>
<evidence type="ECO:0000313" key="16">
    <source>
        <dbReference type="Proteomes" id="UP000824081"/>
    </source>
</evidence>
<dbReference type="GO" id="GO:0005829">
    <property type="term" value="C:cytosol"/>
    <property type="evidence" value="ECO:0007669"/>
    <property type="project" value="TreeGrafter"/>
</dbReference>
<dbReference type="InterPro" id="IPR009080">
    <property type="entry name" value="tRNAsynth_Ia_anticodon-bd"/>
</dbReference>
<feature type="binding site" evidence="13">
    <location>
        <position position="237"/>
    </location>
    <ligand>
        <name>Zn(2+)</name>
        <dbReference type="ChEBI" id="CHEBI:29105"/>
    </ligand>
</feature>
<feature type="binding site" evidence="13">
    <location>
        <position position="208"/>
    </location>
    <ligand>
        <name>Zn(2+)</name>
        <dbReference type="ChEBI" id="CHEBI:29105"/>
    </ligand>
</feature>
<comment type="subunit">
    <text evidence="3 13">Monomer.</text>
</comment>
<keyword evidence="4 13" id="KW-0963">Cytoplasm</keyword>
<evidence type="ECO:0000256" key="4">
    <source>
        <dbReference type="ARBA" id="ARBA00022490"/>
    </source>
</evidence>
<dbReference type="SUPFAM" id="SSF47323">
    <property type="entry name" value="Anticodon-binding domain of a subclass of class I aminoacyl-tRNA synthetases"/>
    <property type="match status" value="1"/>
</dbReference>
<dbReference type="Gene3D" id="3.40.50.620">
    <property type="entry name" value="HUPs"/>
    <property type="match status" value="1"/>
</dbReference>
<dbReference type="Gene3D" id="1.20.120.1910">
    <property type="entry name" value="Cysteine-tRNA ligase, C-terminal anti-codon recognition domain"/>
    <property type="match status" value="1"/>
</dbReference>
<keyword evidence="7 13" id="KW-0547">Nucleotide-binding</keyword>
<comment type="similarity">
    <text evidence="2 13">Belongs to the class-I aminoacyl-tRNA synthetase family.</text>
</comment>
<dbReference type="GO" id="GO:0005524">
    <property type="term" value="F:ATP binding"/>
    <property type="evidence" value="ECO:0007669"/>
    <property type="project" value="UniProtKB-UniRule"/>
</dbReference>
<feature type="binding site" evidence="13">
    <location>
        <position position="233"/>
    </location>
    <ligand>
        <name>Zn(2+)</name>
        <dbReference type="ChEBI" id="CHEBI:29105"/>
    </ligand>
</feature>
<dbReference type="InterPro" id="IPR056411">
    <property type="entry name" value="CysS_C"/>
</dbReference>
<keyword evidence="11 13" id="KW-0030">Aminoacyl-tRNA synthetase</keyword>
<organism evidence="15 16">
    <name type="scientific">Candidatus Scatosoma pullistercoris</name>
    <dbReference type="NCBI Taxonomy" id="2840934"/>
    <lineage>
        <taxon>Bacteria</taxon>
        <taxon>Bacillati</taxon>
        <taxon>Bacillota</taxon>
        <taxon>Clostridia</taxon>
        <taxon>Candidatus Scatosoma</taxon>
    </lineage>
</organism>
<evidence type="ECO:0000256" key="1">
    <source>
        <dbReference type="ARBA" id="ARBA00004496"/>
    </source>
</evidence>
<dbReference type="PRINTS" id="PR00983">
    <property type="entry name" value="TRNASYNTHCYS"/>
</dbReference>
<dbReference type="Proteomes" id="UP000824081">
    <property type="component" value="Unassembled WGS sequence"/>
</dbReference>
<keyword evidence="8 13" id="KW-0862">Zinc</keyword>
<feature type="binding site" evidence="13">
    <location>
        <position position="268"/>
    </location>
    <ligand>
        <name>ATP</name>
        <dbReference type="ChEBI" id="CHEBI:30616"/>
    </ligand>
</feature>
<evidence type="ECO:0000259" key="14">
    <source>
        <dbReference type="SMART" id="SM00840"/>
    </source>
</evidence>
<dbReference type="InterPro" id="IPR032678">
    <property type="entry name" value="tRNA-synt_1_cat_dom"/>
</dbReference>